<dbReference type="Pfam" id="PF00817">
    <property type="entry name" value="IMS"/>
    <property type="match status" value="1"/>
</dbReference>
<sequence length="508" mass="54755">MTPPRVLVLWCPDWPLTAAGTDPAVPAVVLTSGRVSACTAAARATGVRRGQRLRDAQRYCPDVEVLDEDPEGEARAFEQVVSVIEETCPRVEVVRPGLAAIPARGPSRYYGGEEVVGGMIRDAVLGRDFVCAVGVADGTFAANLAARAAFDDDGLRLIPSSSTAGFLAPHPVSVLEMPELTGVLFRLGIRTLGDLATLPPRDVLARFGAEGGVAHRLATGQEARPPAPRATDEDLSAHIDFDQPVEQTEPAVFAAKALADQMHAKLGERGLACVRVEVEAGTADGETRSRLWRHDGLLSSLAVAERVRWQLDAWRTAGQLNGHLTHLRLAPDQVVIDTGRQLSLWGQAENDEQVARAATRIQVMLGHAAVTRPQLAGGRGPGERVVRVPWGDSVAPTLPADRPWPGRLPQPSPAVVHPEPPPARVLDAAGTPVAVSGRSTVSAPPARLTVGKKEHTITGWTGPWPVREYWWERSRHRRCARFQVTTEDGRAWLLAIEDGRWSVEAVYD</sequence>
<dbReference type="PANTHER" id="PTHR35369">
    <property type="entry name" value="BLR3025 PROTEIN-RELATED"/>
    <property type="match status" value="1"/>
</dbReference>
<dbReference type="InterPro" id="IPR043128">
    <property type="entry name" value="Rev_trsase/Diguanyl_cyclase"/>
</dbReference>
<comment type="caution">
    <text evidence="5">The sequence shown here is derived from an EMBL/GenBank/DDBJ whole genome shotgun (WGS) entry which is preliminary data.</text>
</comment>
<dbReference type="InterPro" id="IPR043502">
    <property type="entry name" value="DNA/RNA_pol_sf"/>
</dbReference>
<dbReference type="PROSITE" id="PS50173">
    <property type="entry name" value="UMUC"/>
    <property type="match status" value="1"/>
</dbReference>
<dbReference type="Gene3D" id="3.30.70.270">
    <property type="match status" value="1"/>
</dbReference>
<evidence type="ECO:0000313" key="6">
    <source>
        <dbReference type="Proteomes" id="UP000475214"/>
    </source>
</evidence>
<dbReference type="CDD" id="cd03468">
    <property type="entry name" value="PolY_like"/>
    <property type="match status" value="1"/>
</dbReference>
<comment type="function">
    <text evidence="3">Poorly processive, error-prone DNA polymerase involved in untargeted mutagenesis. Copies undamaged DNA at stalled replication forks, which arise in vivo from mismatched or misaligned primer ends. These misaligned primers can be extended by PolIV. Exhibits no 3'-5' exonuclease (proofreading) activity. May be involved in translesional synthesis, in conjunction with the beta clamp from PolIII.</text>
</comment>
<organism evidence="5 6">
    <name type="scientific">Phytoactinopolyspora halotolerans</name>
    <dbReference type="NCBI Taxonomy" id="1981512"/>
    <lineage>
        <taxon>Bacteria</taxon>
        <taxon>Bacillati</taxon>
        <taxon>Actinomycetota</taxon>
        <taxon>Actinomycetes</taxon>
        <taxon>Jiangellales</taxon>
        <taxon>Jiangellaceae</taxon>
        <taxon>Phytoactinopolyspora</taxon>
    </lineage>
</organism>
<keyword evidence="2" id="KW-0227">DNA damage</keyword>
<gene>
    <name evidence="5" type="ORF">G1H10_20890</name>
</gene>
<proteinExistence type="inferred from homology"/>
<keyword evidence="6" id="KW-1185">Reference proteome</keyword>
<accession>A0A6L9SBI7</accession>
<evidence type="ECO:0000256" key="1">
    <source>
        <dbReference type="ARBA" id="ARBA00010945"/>
    </source>
</evidence>
<reference evidence="5 6" key="1">
    <citation type="submission" date="2020-02" db="EMBL/GenBank/DDBJ databases">
        <authorList>
            <person name="Li X.-J."/>
            <person name="Han X.-M."/>
        </authorList>
    </citation>
    <scope>NUCLEOTIDE SEQUENCE [LARGE SCALE GENOMIC DNA]</scope>
    <source>
        <strain evidence="5 6">CCTCC AB 2017055</strain>
    </source>
</reference>
<evidence type="ECO:0000259" key="4">
    <source>
        <dbReference type="PROSITE" id="PS50173"/>
    </source>
</evidence>
<protein>
    <submittedName>
        <fullName evidence="5">DNA polymerase Y family protein</fullName>
    </submittedName>
</protein>
<dbReference type="GO" id="GO:0006281">
    <property type="term" value="P:DNA repair"/>
    <property type="evidence" value="ECO:0007669"/>
    <property type="project" value="InterPro"/>
</dbReference>
<dbReference type="SUPFAM" id="SSF56672">
    <property type="entry name" value="DNA/RNA polymerases"/>
    <property type="match status" value="1"/>
</dbReference>
<dbReference type="AlphaFoldDB" id="A0A6L9SBI7"/>
<name>A0A6L9SBI7_9ACTN</name>
<evidence type="ECO:0000256" key="2">
    <source>
        <dbReference type="ARBA" id="ARBA00022763"/>
    </source>
</evidence>
<dbReference type="InterPro" id="IPR001126">
    <property type="entry name" value="UmuC"/>
</dbReference>
<dbReference type="InterPro" id="IPR050356">
    <property type="entry name" value="SulA_CellDiv_inhibitor"/>
</dbReference>
<dbReference type="RefSeq" id="WP_163741385.1">
    <property type="nucleotide sequence ID" value="NZ_JAAGOA010000016.1"/>
</dbReference>
<dbReference type="Proteomes" id="UP000475214">
    <property type="component" value="Unassembled WGS sequence"/>
</dbReference>
<feature type="domain" description="UmuC" evidence="4">
    <location>
        <begin position="26"/>
        <end position="184"/>
    </location>
</feature>
<dbReference type="EMBL" id="JAAGOA010000016">
    <property type="protein sequence ID" value="NEE02626.1"/>
    <property type="molecule type" value="Genomic_DNA"/>
</dbReference>
<dbReference type="Gene3D" id="3.40.1170.60">
    <property type="match status" value="1"/>
</dbReference>
<dbReference type="PANTHER" id="PTHR35369:SF2">
    <property type="entry name" value="BLR3025 PROTEIN"/>
    <property type="match status" value="1"/>
</dbReference>
<evidence type="ECO:0000313" key="5">
    <source>
        <dbReference type="EMBL" id="NEE02626.1"/>
    </source>
</evidence>
<comment type="similarity">
    <text evidence="1">Belongs to the DNA polymerase type-Y family.</text>
</comment>
<evidence type="ECO:0000256" key="3">
    <source>
        <dbReference type="ARBA" id="ARBA00025589"/>
    </source>
</evidence>